<comment type="cofactor">
    <cofactor evidence="1">
        <name>pyridoxal 5'-phosphate</name>
        <dbReference type="ChEBI" id="CHEBI:597326"/>
    </cofactor>
</comment>
<proteinExistence type="predicted"/>
<evidence type="ECO:0000313" key="11">
    <source>
        <dbReference type="EMBL" id="PKR56109.1"/>
    </source>
</evidence>
<dbReference type="InterPro" id="IPR015421">
    <property type="entry name" value="PyrdxlP-dep_Trfase_major"/>
</dbReference>
<evidence type="ECO:0000256" key="1">
    <source>
        <dbReference type="ARBA" id="ARBA00001933"/>
    </source>
</evidence>
<evidence type="ECO:0000256" key="3">
    <source>
        <dbReference type="ARBA" id="ARBA00004953"/>
    </source>
</evidence>
<dbReference type="SUPFAM" id="SSF53383">
    <property type="entry name" value="PLP-dependent transferases"/>
    <property type="match status" value="1"/>
</dbReference>
<evidence type="ECO:0000256" key="7">
    <source>
        <dbReference type="ARBA" id="ARBA00023239"/>
    </source>
</evidence>
<evidence type="ECO:0000256" key="9">
    <source>
        <dbReference type="ARBA" id="ARBA00048531"/>
    </source>
</evidence>
<dbReference type="AlphaFoldDB" id="A0A2N3KZV8"/>
<dbReference type="Gene3D" id="3.90.1150.10">
    <property type="entry name" value="Aspartate Aminotransferase, domain 1"/>
    <property type="match status" value="1"/>
</dbReference>
<dbReference type="GO" id="GO:0048472">
    <property type="term" value="F:threonine-phosphate decarboxylase activity"/>
    <property type="evidence" value="ECO:0007669"/>
    <property type="project" value="UniProtKB-EC"/>
</dbReference>
<reference evidence="11 12" key="1">
    <citation type="submission" date="2017-09" db="EMBL/GenBank/DDBJ databases">
        <title>Biodiversity and function of Thalassospira species in the particle-attached aromatic-hydrocarbon-degrading consortia from the surface seawater of the South China Sea.</title>
        <authorList>
            <person name="Dong C."/>
            <person name="Liu R."/>
            <person name="Shao Z."/>
        </authorList>
    </citation>
    <scope>NUCLEOTIDE SEQUENCE [LARGE SCALE GENOMIC DNA]</scope>
    <source>
        <strain evidence="11 12">CSC1P2</strain>
    </source>
</reference>
<comment type="function">
    <text evidence="2">Decarboxylates L-threonine-O-3-phosphate to yield (R)-1-amino-2-propanol O-2-phosphate, the precursor for the linkage between the nucleotide loop and the corrin ring in cobalamin.</text>
</comment>
<dbReference type="InterPro" id="IPR015424">
    <property type="entry name" value="PyrdxlP-dep_Trfase"/>
</dbReference>
<dbReference type="InterPro" id="IPR005860">
    <property type="entry name" value="CobD"/>
</dbReference>
<dbReference type="EMBL" id="NWTK01000001">
    <property type="protein sequence ID" value="PKR56109.1"/>
    <property type="molecule type" value="Genomic_DNA"/>
</dbReference>
<dbReference type="PANTHER" id="PTHR42885:SF1">
    <property type="entry name" value="THREONINE-PHOSPHATE DECARBOXYLASE"/>
    <property type="match status" value="1"/>
</dbReference>
<name>A0A2N3KZV8_9PROT</name>
<dbReference type="OrthoDB" id="9799304at2"/>
<dbReference type="Proteomes" id="UP000233597">
    <property type="component" value="Unassembled WGS sequence"/>
</dbReference>
<evidence type="ECO:0000313" key="12">
    <source>
        <dbReference type="Proteomes" id="UP000233597"/>
    </source>
</evidence>
<comment type="catalytic activity">
    <reaction evidence="9">
        <text>O-phospho-L-threonine + H(+) = (R)-1-aminopropan-2-yl phosphate + CO2</text>
        <dbReference type="Rhea" id="RHEA:11492"/>
        <dbReference type="ChEBI" id="CHEBI:15378"/>
        <dbReference type="ChEBI" id="CHEBI:16526"/>
        <dbReference type="ChEBI" id="CHEBI:58563"/>
        <dbReference type="ChEBI" id="CHEBI:58675"/>
        <dbReference type="EC" id="4.1.1.81"/>
    </reaction>
</comment>
<accession>A0A2N3KZV8</accession>
<evidence type="ECO:0000256" key="8">
    <source>
        <dbReference type="ARBA" id="ARBA00029996"/>
    </source>
</evidence>
<evidence type="ECO:0000256" key="6">
    <source>
        <dbReference type="ARBA" id="ARBA00022898"/>
    </source>
</evidence>
<dbReference type="InterPro" id="IPR015422">
    <property type="entry name" value="PyrdxlP-dep_Trfase_small"/>
</dbReference>
<organism evidence="11 12">
    <name type="scientific">Thalassospira marina</name>
    <dbReference type="NCBI Taxonomy" id="2048283"/>
    <lineage>
        <taxon>Bacteria</taxon>
        <taxon>Pseudomonadati</taxon>
        <taxon>Pseudomonadota</taxon>
        <taxon>Alphaproteobacteria</taxon>
        <taxon>Rhodospirillales</taxon>
        <taxon>Thalassospiraceae</taxon>
        <taxon>Thalassospira</taxon>
    </lineage>
</organism>
<dbReference type="GO" id="GO:0030170">
    <property type="term" value="F:pyridoxal phosphate binding"/>
    <property type="evidence" value="ECO:0007669"/>
    <property type="project" value="InterPro"/>
</dbReference>
<keyword evidence="6" id="KW-0663">Pyridoxal phosphate</keyword>
<dbReference type="UniPathway" id="UPA00148"/>
<protein>
    <recommendedName>
        <fullName evidence="4">threonine-phosphate decarboxylase</fullName>
        <ecNumber evidence="4">4.1.1.81</ecNumber>
    </recommendedName>
    <alternativeName>
        <fullName evidence="8">L-threonine-O-3-phosphate decarboxylase</fullName>
    </alternativeName>
</protein>
<dbReference type="EC" id="4.1.1.81" evidence="4"/>
<evidence type="ECO:0000256" key="5">
    <source>
        <dbReference type="ARBA" id="ARBA00022573"/>
    </source>
</evidence>
<evidence type="ECO:0000256" key="4">
    <source>
        <dbReference type="ARBA" id="ARBA00012285"/>
    </source>
</evidence>
<keyword evidence="5" id="KW-0169">Cobalamin biosynthesis</keyword>
<dbReference type="InterPro" id="IPR004839">
    <property type="entry name" value="Aminotransferase_I/II_large"/>
</dbReference>
<dbReference type="Pfam" id="PF00155">
    <property type="entry name" value="Aminotran_1_2"/>
    <property type="match status" value="1"/>
</dbReference>
<dbReference type="Gene3D" id="3.40.640.10">
    <property type="entry name" value="Type I PLP-dependent aspartate aminotransferase-like (Major domain)"/>
    <property type="match status" value="1"/>
</dbReference>
<comment type="caution">
    <text evidence="11">The sequence shown here is derived from an EMBL/GenBank/DDBJ whole genome shotgun (WGS) entry which is preliminary data.</text>
</comment>
<evidence type="ECO:0000259" key="10">
    <source>
        <dbReference type="Pfam" id="PF00155"/>
    </source>
</evidence>
<dbReference type="CDD" id="cd00609">
    <property type="entry name" value="AAT_like"/>
    <property type="match status" value="1"/>
</dbReference>
<gene>
    <name evidence="11" type="ORF">COO20_02590</name>
</gene>
<dbReference type="InterPro" id="IPR004838">
    <property type="entry name" value="NHTrfase_class1_PyrdxlP-BS"/>
</dbReference>
<dbReference type="GO" id="GO:0009236">
    <property type="term" value="P:cobalamin biosynthetic process"/>
    <property type="evidence" value="ECO:0007669"/>
    <property type="project" value="UniProtKB-UniPathway"/>
</dbReference>
<feature type="domain" description="Aminotransferase class I/classII large" evidence="10">
    <location>
        <begin position="169"/>
        <end position="472"/>
    </location>
</feature>
<dbReference type="PANTHER" id="PTHR42885">
    <property type="entry name" value="HISTIDINOL-PHOSPHATE AMINOTRANSFERASE-RELATED"/>
    <property type="match status" value="1"/>
</dbReference>
<dbReference type="NCBIfam" id="TIGR01140">
    <property type="entry name" value="L_thr_O3P_dcar"/>
    <property type="match status" value="1"/>
</dbReference>
<dbReference type="PROSITE" id="PS00105">
    <property type="entry name" value="AA_TRANSFER_CLASS_1"/>
    <property type="match status" value="1"/>
</dbReference>
<evidence type="ECO:0000256" key="2">
    <source>
        <dbReference type="ARBA" id="ARBA00003444"/>
    </source>
</evidence>
<sequence>MRKSCIAAALVTTGTGTGTGTDTATHITSKHQGAEPRRTIWLIGGWRKPCPRISSVQICLIYPAFFTIFPRATCQFCQGALGNSPHQPPKDGAADKMNDDLFHHGGAIDLAAKRYGIALDQWLDLSTGINPLPYDIGDIPVEYWQRLPLARDLEQVLGAAEQYYGIPVSGHIVCAPGTQALIQLLPFVLAAKMPIKKVAVFGPTYGEHAPAWQRAGMFTTEIQTTAQIRQHVIAHLQMMPTNADAKASLEASGWQSPHDNPALASAIDDHDVFVIVNPNNPDGGVTDAKTLYDFANHLQDRGKYLILDEAFADTCPENTLCGHIAELENTVILRSFGKFFGLAGMRVGFAVGAPALIADLADRLGPWSVPGPALHIATQALADKNWQQKTRENLHHQANWLDEQVLRATGTGAKLLGGTDLLRLYAWPGLPALQQHLAQRGIWVRGFAHAPTWLRFGLPGTQANMDRLATALADFQMLG</sequence>
<keyword evidence="7" id="KW-0456">Lyase</keyword>
<comment type="pathway">
    <text evidence="3">Cofactor biosynthesis; adenosylcobalamin biosynthesis.</text>
</comment>